<keyword evidence="2" id="KW-1185">Reference proteome</keyword>
<organism evidence="1 2">
    <name type="scientific">Aspergillus puulaauensis</name>
    <dbReference type="NCBI Taxonomy" id="1220207"/>
    <lineage>
        <taxon>Eukaryota</taxon>
        <taxon>Fungi</taxon>
        <taxon>Dikarya</taxon>
        <taxon>Ascomycota</taxon>
        <taxon>Pezizomycotina</taxon>
        <taxon>Eurotiomycetes</taxon>
        <taxon>Eurotiomycetidae</taxon>
        <taxon>Eurotiales</taxon>
        <taxon>Aspergillaceae</taxon>
        <taxon>Aspergillus</taxon>
    </lineage>
</organism>
<dbReference type="KEGG" id="apuu:APUU_50217A"/>
<evidence type="ECO:0000313" key="1">
    <source>
        <dbReference type="EMBL" id="BCS25506.1"/>
    </source>
</evidence>
<reference evidence="1" key="1">
    <citation type="submission" date="2021-01" db="EMBL/GenBank/DDBJ databases">
        <authorList>
            <consortium name="Aspergillus puulaauensis MK2 genome sequencing consortium"/>
            <person name="Kazuki M."/>
            <person name="Futagami T."/>
        </authorList>
    </citation>
    <scope>NUCLEOTIDE SEQUENCE</scope>
    <source>
        <strain evidence="1">MK2</strain>
    </source>
</reference>
<accession>A0A7R7XPU4</accession>
<dbReference type="GeneID" id="64975511"/>
<dbReference type="AlphaFoldDB" id="A0A7R7XPU4"/>
<dbReference type="RefSeq" id="XP_041557700.1">
    <property type="nucleotide sequence ID" value="XM_041705190.1"/>
</dbReference>
<name>A0A7R7XPU4_9EURO</name>
<dbReference type="EMBL" id="AP024447">
    <property type="protein sequence ID" value="BCS25506.1"/>
    <property type="molecule type" value="Genomic_DNA"/>
</dbReference>
<proteinExistence type="predicted"/>
<dbReference type="Proteomes" id="UP000654913">
    <property type="component" value="Chromosome 5"/>
</dbReference>
<protein>
    <submittedName>
        <fullName evidence="1">Uncharacterized protein</fullName>
    </submittedName>
</protein>
<gene>
    <name evidence="1" type="ORF">APUU_50217A</name>
</gene>
<evidence type="ECO:0000313" key="2">
    <source>
        <dbReference type="Proteomes" id="UP000654913"/>
    </source>
</evidence>
<sequence length="348" mass="39395">MTPKNDRNGILFISSTPTALCTVRERFALHAQRVILHCGDFLAFHKIPKAAKKQKVSNTDVTQWRRDQVKTIRRKARKGLNLIRGCLKQCEEILKTPVLLIDVHWITNPAADGWTGHQLHVDDAHRRRLLGKFELNDPGDYLEGHVRDDGSGNNLKFKNGTVIADGLLRTFEIVFVIDDPIEAFPTVYKDVLKKLRSQGGNMANVTSLPEDVMAATGCRLAARFRWIQDLYYWTLNESNLHRAPKPIIADKANLHNLAGGNLKRLCAELGFSEEVVPLKIIKQLEENEASKREAMREVVETLGLQGQDIGLQKCEWERELGQAAANMLEQAITAARPIYHRLRARMLT</sequence>
<reference evidence="1" key="2">
    <citation type="submission" date="2021-02" db="EMBL/GenBank/DDBJ databases">
        <title>Aspergillus puulaauensis MK2 genome sequence.</title>
        <authorList>
            <person name="Futagami T."/>
            <person name="Mori K."/>
            <person name="Kadooka C."/>
            <person name="Tanaka T."/>
        </authorList>
    </citation>
    <scope>NUCLEOTIDE SEQUENCE</scope>
    <source>
        <strain evidence="1">MK2</strain>
    </source>
</reference>